<accession>A0ABD1YBL9</accession>
<evidence type="ECO:0000313" key="2">
    <source>
        <dbReference type="EMBL" id="KAL2624158.1"/>
    </source>
</evidence>
<reference evidence="2 3" key="1">
    <citation type="submission" date="2024-09" db="EMBL/GenBank/DDBJ databases">
        <title>Chromosome-scale assembly of Riccia fluitans.</title>
        <authorList>
            <person name="Paukszto L."/>
            <person name="Sawicki J."/>
            <person name="Karawczyk K."/>
            <person name="Piernik-Szablinska J."/>
            <person name="Szczecinska M."/>
            <person name="Mazdziarz M."/>
        </authorList>
    </citation>
    <scope>NUCLEOTIDE SEQUENCE [LARGE SCALE GENOMIC DNA]</scope>
    <source>
        <strain evidence="2">Rf_01</strain>
        <tissue evidence="2">Aerial parts of the thallus</tissue>
    </source>
</reference>
<dbReference type="Proteomes" id="UP001605036">
    <property type="component" value="Unassembled WGS sequence"/>
</dbReference>
<evidence type="ECO:0000313" key="3">
    <source>
        <dbReference type="Proteomes" id="UP001605036"/>
    </source>
</evidence>
<sequence>MDDELAVERGEPGGATEPGQRGQNNCVTFCPPWLAHGDPGRNDKCPSSDLINQQAACLPWHVVTKTKRKTGCHMVGYEIGQVGIESVGLRVVRRWAPPWQTTLRDGICAQRKTTER</sequence>
<proteinExistence type="predicted"/>
<feature type="compositionally biased region" description="Basic and acidic residues" evidence="1">
    <location>
        <begin position="1"/>
        <end position="11"/>
    </location>
</feature>
<evidence type="ECO:0000256" key="1">
    <source>
        <dbReference type="SAM" id="MobiDB-lite"/>
    </source>
</evidence>
<dbReference type="AlphaFoldDB" id="A0ABD1YBL9"/>
<gene>
    <name evidence="2" type="ORF">R1flu_008403</name>
</gene>
<comment type="caution">
    <text evidence="2">The sequence shown here is derived from an EMBL/GenBank/DDBJ whole genome shotgun (WGS) entry which is preliminary data.</text>
</comment>
<feature type="region of interest" description="Disordered" evidence="1">
    <location>
        <begin position="1"/>
        <end position="23"/>
    </location>
</feature>
<keyword evidence="3" id="KW-1185">Reference proteome</keyword>
<protein>
    <submittedName>
        <fullName evidence="2">Uncharacterized protein</fullName>
    </submittedName>
</protein>
<dbReference type="EMBL" id="JBHFFA010000005">
    <property type="protein sequence ID" value="KAL2624158.1"/>
    <property type="molecule type" value="Genomic_DNA"/>
</dbReference>
<name>A0ABD1YBL9_9MARC</name>
<organism evidence="2 3">
    <name type="scientific">Riccia fluitans</name>
    <dbReference type="NCBI Taxonomy" id="41844"/>
    <lineage>
        <taxon>Eukaryota</taxon>
        <taxon>Viridiplantae</taxon>
        <taxon>Streptophyta</taxon>
        <taxon>Embryophyta</taxon>
        <taxon>Marchantiophyta</taxon>
        <taxon>Marchantiopsida</taxon>
        <taxon>Marchantiidae</taxon>
        <taxon>Marchantiales</taxon>
        <taxon>Ricciaceae</taxon>
        <taxon>Riccia</taxon>
    </lineage>
</organism>